<protein>
    <submittedName>
        <fullName evidence="1">Uncharacterized protein</fullName>
    </submittedName>
</protein>
<sequence length="370" mass="40755">MKKIFKYIIFAVISIFHLHAVGAGWVDSASFNRYVGWACQVGNENPIGIHIWRDDGIFLGGGNAPNLRESAVANACGTETPNHGFDITLNIPPAMVDNRVHGVKVFMVFDGKSELIANSPVNVVFGVYDKNLDKPSIEGAVVGRDLDMKGFGKYGHLGIWDGSHVIEMLNEGGKNKVKRSSWEDFIGRTKVWPIAYPKIPEGGGVFRGGDFKVAGCFGVSCLSKGSALPTGPNIEGVYTTLSPREAVVKRAYQIYLIGSAYTITAHIEKVFPGKVTYTYSHCNPYGKGGGNCPMRVVVNPVTGKYRCDSLVLDAFATSVIPNWGSSVDAEYLIFNDRGYKAWRQRMELLVDHLKVKTPERLMADFRSYQW</sequence>
<dbReference type="Proteomes" id="UP001549320">
    <property type="component" value="Unassembled WGS sequence"/>
</dbReference>
<keyword evidence="2" id="KW-1185">Reference proteome</keyword>
<dbReference type="EMBL" id="JBEPSH010000004">
    <property type="protein sequence ID" value="MET4577049.1"/>
    <property type="molecule type" value="Genomic_DNA"/>
</dbReference>
<proteinExistence type="predicted"/>
<gene>
    <name evidence="1" type="ORF">ABIE13_002160</name>
</gene>
<evidence type="ECO:0000313" key="1">
    <source>
        <dbReference type="EMBL" id="MET4577049.1"/>
    </source>
</evidence>
<name>A0ABV2Q7Q0_9BURK</name>
<evidence type="ECO:0000313" key="2">
    <source>
        <dbReference type="Proteomes" id="UP001549320"/>
    </source>
</evidence>
<organism evidence="1 2">
    <name type="scientific">Ottowia thiooxydans</name>
    <dbReference type="NCBI Taxonomy" id="219182"/>
    <lineage>
        <taxon>Bacteria</taxon>
        <taxon>Pseudomonadati</taxon>
        <taxon>Pseudomonadota</taxon>
        <taxon>Betaproteobacteria</taxon>
        <taxon>Burkholderiales</taxon>
        <taxon>Comamonadaceae</taxon>
        <taxon>Ottowia</taxon>
    </lineage>
</organism>
<comment type="caution">
    <text evidence="1">The sequence shown here is derived from an EMBL/GenBank/DDBJ whole genome shotgun (WGS) entry which is preliminary data.</text>
</comment>
<accession>A0ABV2Q7Q0</accession>
<reference evidence="1 2" key="1">
    <citation type="submission" date="2024-06" db="EMBL/GenBank/DDBJ databases">
        <title>Sorghum-associated microbial communities from plants grown in Nebraska, USA.</title>
        <authorList>
            <person name="Schachtman D."/>
        </authorList>
    </citation>
    <scope>NUCLEOTIDE SEQUENCE [LARGE SCALE GENOMIC DNA]</scope>
    <source>
        <strain evidence="1 2">2709</strain>
    </source>
</reference>
<dbReference type="RefSeq" id="WP_354443108.1">
    <property type="nucleotide sequence ID" value="NZ_JBEPSH010000004.1"/>
</dbReference>